<dbReference type="GO" id="GO:0006629">
    <property type="term" value="P:lipid metabolic process"/>
    <property type="evidence" value="ECO:0007669"/>
    <property type="project" value="InterPro"/>
</dbReference>
<evidence type="ECO:0000256" key="8">
    <source>
        <dbReference type="ARBA" id="ARBA00023002"/>
    </source>
</evidence>
<evidence type="ECO:0000256" key="7">
    <source>
        <dbReference type="ARBA" id="ARBA00022989"/>
    </source>
</evidence>
<keyword evidence="7 12" id="KW-1133">Transmembrane helix</keyword>
<evidence type="ECO:0000256" key="11">
    <source>
        <dbReference type="ARBA" id="ARBA00023136"/>
    </source>
</evidence>
<accession>A0A1G6YYL6</accession>
<dbReference type="CDD" id="cd03512">
    <property type="entry name" value="Alkane-hydroxylase"/>
    <property type="match status" value="1"/>
</dbReference>
<evidence type="ECO:0000256" key="4">
    <source>
        <dbReference type="ARBA" id="ARBA00022519"/>
    </source>
</evidence>
<keyword evidence="11 12" id="KW-0472">Membrane</keyword>
<feature type="transmembrane region" description="Helical" evidence="12">
    <location>
        <begin position="82"/>
        <end position="106"/>
    </location>
</feature>
<keyword evidence="15" id="KW-1185">Reference proteome</keyword>
<keyword evidence="8" id="KW-0560">Oxidoreductase</keyword>
<keyword evidence="4" id="KW-0997">Cell inner membrane</keyword>
<evidence type="ECO:0000256" key="10">
    <source>
        <dbReference type="ARBA" id="ARBA00023033"/>
    </source>
</evidence>
<feature type="transmembrane region" description="Helical" evidence="12">
    <location>
        <begin position="249"/>
        <end position="267"/>
    </location>
</feature>
<comment type="similarity">
    <text evidence="2">Belongs to the fatty acid desaturase type 1 family. AlkB subfamily.</text>
</comment>
<reference evidence="14 15" key="1">
    <citation type="submission" date="2016-10" db="EMBL/GenBank/DDBJ databases">
        <authorList>
            <person name="de Groot N.N."/>
        </authorList>
    </citation>
    <scope>NUCLEOTIDE SEQUENCE [LARGE SCALE GENOMIC DNA]</scope>
    <source>
        <strain evidence="14 15">CGMCC 1.9109</strain>
    </source>
</reference>
<evidence type="ECO:0000313" key="15">
    <source>
        <dbReference type="Proteomes" id="UP000183685"/>
    </source>
</evidence>
<feature type="domain" description="Fatty acid desaturase" evidence="13">
    <location>
        <begin position="115"/>
        <end position="339"/>
    </location>
</feature>
<dbReference type="Pfam" id="PF00487">
    <property type="entry name" value="FA_desaturase"/>
    <property type="match status" value="1"/>
</dbReference>
<evidence type="ECO:0000256" key="1">
    <source>
        <dbReference type="ARBA" id="ARBA00004429"/>
    </source>
</evidence>
<keyword evidence="10 14" id="KW-0503">Monooxygenase</keyword>
<evidence type="ECO:0000256" key="12">
    <source>
        <dbReference type="SAM" id="Phobius"/>
    </source>
</evidence>
<evidence type="ECO:0000259" key="13">
    <source>
        <dbReference type="Pfam" id="PF00487"/>
    </source>
</evidence>
<keyword evidence="3" id="KW-1003">Cell membrane</keyword>
<proteinExistence type="inferred from homology"/>
<keyword evidence="6" id="KW-0479">Metal-binding</keyword>
<protein>
    <submittedName>
        <fullName evidence="14">Alkane 1-monooxygenase</fullName>
    </submittedName>
</protein>
<dbReference type="InterPro" id="IPR033885">
    <property type="entry name" value="AlkB/XylM"/>
</dbReference>
<dbReference type="RefSeq" id="WP_068303074.1">
    <property type="nucleotide sequence ID" value="NZ_DAIOMO010000005.1"/>
</dbReference>
<feature type="transmembrane region" description="Helical" evidence="12">
    <location>
        <begin position="16"/>
        <end position="36"/>
    </location>
</feature>
<dbReference type="GO" id="GO:0005886">
    <property type="term" value="C:plasma membrane"/>
    <property type="evidence" value="ECO:0007669"/>
    <property type="project" value="UniProtKB-SubCell"/>
</dbReference>
<evidence type="ECO:0000256" key="3">
    <source>
        <dbReference type="ARBA" id="ARBA00022475"/>
    </source>
</evidence>
<keyword evidence="5 12" id="KW-0812">Transmembrane</keyword>
<name>A0A1G6YYL6_9PROT</name>
<feature type="transmembrane region" description="Helical" evidence="12">
    <location>
        <begin position="42"/>
        <end position="62"/>
    </location>
</feature>
<comment type="subcellular location">
    <subcellularLocation>
        <location evidence="1">Cell inner membrane</location>
        <topology evidence="1">Multi-pass membrane protein</topology>
    </subcellularLocation>
</comment>
<dbReference type="GO" id="GO:0004497">
    <property type="term" value="F:monooxygenase activity"/>
    <property type="evidence" value="ECO:0007669"/>
    <property type="project" value="UniProtKB-KW"/>
</dbReference>
<dbReference type="STRING" id="637679.GCA_001550055_01451"/>
<dbReference type="InterPro" id="IPR005804">
    <property type="entry name" value="FA_desaturase_dom"/>
</dbReference>
<dbReference type="PANTHER" id="PTHR38674:SF1">
    <property type="entry name" value="ALKANE 1-MONOOXYGENASE 1"/>
    <property type="match status" value="1"/>
</dbReference>
<evidence type="ECO:0000256" key="9">
    <source>
        <dbReference type="ARBA" id="ARBA00023004"/>
    </source>
</evidence>
<organism evidence="14 15">
    <name type="scientific">Kordiimonas lacus</name>
    <dbReference type="NCBI Taxonomy" id="637679"/>
    <lineage>
        <taxon>Bacteria</taxon>
        <taxon>Pseudomonadati</taxon>
        <taxon>Pseudomonadota</taxon>
        <taxon>Alphaproteobacteria</taxon>
        <taxon>Kordiimonadales</taxon>
        <taxon>Kordiimonadaceae</taxon>
        <taxon>Kordiimonas</taxon>
    </lineage>
</organism>
<feature type="transmembrane region" description="Helical" evidence="12">
    <location>
        <begin position="112"/>
        <end position="133"/>
    </location>
</feature>
<dbReference type="Proteomes" id="UP000183685">
    <property type="component" value="Unassembled WGS sequence"/>
</dbReference>
<evidence type="ECO:0000313" key="14">
    <source>
        <dbReference type="EMBL" id="SDD94656.1"/>
    </source>
</evidence>
<evidence type="ECO:0000256" key="5">
    <source>
        <dbReference type="ARBA" id="ARBA00022692"/>
    </source>
</evidence>
<dbReference type="PANTHER" id="PTHR38674">
    <property type="entry name" value="ALKANE 1-MONOOXYGENASE 1"/>
    <property type="match status" value="1"/>
</dbReference>
<keyword evidence="9" id="KW-0408">Iron</keyword>
<gene>
    <name evidence="14" type="ORF">SAMN04488071_1769</name>
</gene>
<feature type="transmembrane region" description="Helical" evidence="12">
    <location>
        <begin position="224"/>
        <end position="243"/>
    </location>
</feature>
<evidence type="ECO:0000256" key="2">
    <source>
        <dbReference type="ARBA" id="ARBA00010823"/>
    </source>
</evidence>
<evidence type="ECO:0000256" key="6">
    <source>
        <dbReference type="ARBA" id="ARBA00022723"/>
    </source>
</evidence>
<sequence length="392" mass="44946">MSAETAAADWRDTKRYLWPLPVLLTGIPLLSWYLYADTRLEAWLWLSPVFFYVLIPIIEMAFGEDTSNPPKEAIPRLRDDPFYRWSAFSALPAAYLVWIVGAWYVANMDLTLTAYIAVTVANGLMGAGALNTAHEVGHRRDRTSINVARFLLCLCGMGHFRIEHNLGHHVQVATPEDSATAMMGESFYAFVLHELPGGFKRAWAIEKTRLGRKGKSAFSLENEVFLNTLITLGMYAAFVLWLGWIVLPYLLVGALLSNLMLSSANYIEHYGLMRPKRDDGKYERVQPHHSWNANHTVSNVMLYHLQRHSDHHAHAERPYQCLRHFDTAPQLPAGYFTMFMAAWNPPIWFAIMDKRVAEQHGYDMTKAYIHPKKRDRIMKRFHHPEGVMQAAE</sequence>
<dbReference type="AlphaFoldDB" id="A0A1G6YYL6"/>
<dbReference type="GO" id="GO:0046872">
    <property type="term" value="F:metal ion binding"/>
    <property type="evidence" value="ECO:0007669"/>
    <property type="project" value="UniProtKB-KW"/>
</dbReference>
<dbReference type="EMBL" id="FNAK01000003">
    <property type="protein sequence ID" value="SDD94656.1"/>
    <property type="molecule type" value="Genomic_DNA"/>
</dbReference>